<dbReference type="Gene3D" id="3.30.160.60">
    <property type="entry name" value="Classic Zinc Finger"/>
    <property type="match status" value="1"/>
</dbReference>
<dbReference type="Pfam" id="PF00643">
    <property type="entry name" value="zf-B_box"/>
    <property type="match status" value="1"/>
</dbReference>
<keyword evidence="4" id="KW-1185">Reference proteome</keyword>
<name>A0A8S3QLT0_MYTED</name>
<dbReference type="InterPro" id="IPR000315">
    <property type="entry name" value="Znf_B-box"/>
</dbReference>
<dbReference type="InterPro" id="IPR047153">
    <property type="entry name" value="TRIM45/56/19-like"/>
</dbReference>
<dbReference type="CDD" id="cd19757">
    <property type="entry name" value="Bbox1"/>
    <property type="match status" value="1"/>
</dbReference>
<evidence type="ECO:0000256" key="1">
    <source>
        <dbReference type="PROSITE-ProRule" id="PRU00024"/>
    </source>
</evidence>
<proteinExistence type="predicted"/>
<dbReference type="AlphaFoldDB" id="A0A8S3QLT0"/>
<evidence type="ECO:0000313" key="4">
    <source>
        <dbReference type="Proteomes" id="UP000683360"/>
    </source>
</evidence>
<feature type="domain" description="B box-type" evidence="2">
    <location>
        <begin position="4"/>
        <end position="50"/>
    </location>
</feature>
<organism evidence="3 4">
    <name type="scientific">Mytilus edulis</name>
    <name type="common">Blue mussel</name>
    <dbReference type="NCBI Taxonomy" id="6550"/>
    <lineage>
        <taxon>Eukaryota</taxon>
        <taxon>Metazoa</taxon>
        <taxon>Spiralia</taxon>
        <taxon>Lophotrochozoa</taxon>
        <taxon>Mollusca</taxon>
        <taxon>Bivalvia</taxon>
        <taxon>Autobranchia</taxon>
        <taxon>Pteriomorphia</taxon>
        <taxon>Mytilida</taxon>
        <taxon>Mytiloidea</taxon>
        <taxon>Mytilidae</taxon>
        <taxon>Mytilinae</taxon>
        <taxon>Mytilus</taxon>
    </lineage>
</organism>
<dbReference type="GO" id="GO:0008270">
    <property type="term" value="F:zinc ion binding"/>
    <property type="evidence" value="ECO:0007669"/>
    <property type="project" value="UniProtKB-KW"/>
</dbReference>
<dbReference type="Proteomes" id="UP000683360">
    <property type="component" value="Unassembled WGS sequence"/>
</dbReference>
<dbReference type="SMART" id="SM00336">
    <property type="entry name" value="BBOX"/>
    <property type="match status" value="2"/>
</dbReference>
<keyword evidence="1" id="KW-0479">Metal-binding</keyword>
<comment type="caution">
    <text evidence="3">The sequence shown here is derived from an EMBL/GenBank/DDBJ whole genome shotgun (WGS) entry which is preliminary data.</text>
</comment>
<keyword evidence="1" id="KW-0862">Zinc</keyword>
<dbReference type="GO" id="GO:0005654">
    <property type="term" value="C:nucleoplasm"/>
    <property type="evidence" value="ECO:0007669"/>
    <property type="project" value="TreeGrafter"/>
</dbReference>
<dbReference type="PROSITE" id="PS50119">
    <property type="entry name" value="ZF_BBOX"/>
    <property type="match status" value="2"/>
</dbReference>
<evidence type="ECO:0000313" key="3">
    <source>
        <dbReference type="EMBL" id="CAG2197489.1"/>
    </source>
</evidence>
<dbReference type="OrthoDB" id="6137082at2759"/>
<dbReference type="PANTHER" id="PTHR25462">
    <property type="entry name" value="BONUS, ISOFORM C-RELATED"/>
    <property type="match status" value="1"/>
</dbReference>
<evidence type="ECO:0000259" key="2">
    <source>
        <dbReference type="PROSITE" id="PS50119"/>
    </source>
</evidence>
<feature type="domain" description="B box-type" evidence="2">
    <location>
        <begin position="55"/>
        <end position="95"/>
    </location>
</feature>
<dbReference type="GO" id="GO:0061630">
    <property type="term" value="F:ubiquitin protein ligase activity"/>
    <property type="evidence" value="ECO:0007669"/>
    <property type="project" value="TreeGrafter"/>
</dbReference>
<protein>
    <recommendedName>
        <fullName evidence="2">B box-type domain-containing protein</fullName>
    </recommendedName>
</protein>
<sequence length="277" mass="32174">MAQSAIGTCEICNKAKGIDFCQECQQLFCNNCKLMHFRMKISRNHTFRDVDQPEVKLTLCEEHEWPYILFCETCSSLICTKCAYKNHISHKIEEITVEKISEQQNKVSEQLERCSKNIKERQRDASEVKGQMQNNGKDYIELREEINSRGKTIKSYVDEVVVSLTIQVLETEQTQQQTGNAFIDQIQKVDKKISELKLEQNKITEERSGVALLKSLQNFESDNNSFMFKIPCMPELNKLLFSDRPTKNELKLKTQELFGNLDCGFESEYYESDSDTE</sequence>
<accession>A0A8S3QLT0</accession>
<keyword evidence="1" id="KW-0863">Zinc-finger</keyword>
<dbReference type="PANTHER" id="PTHR25462:SF305">
    <property type="entry name" value="RING-TYPE DOMAIN-CONTAINING PROTEIN"/>
    <property type="match status" value="1"/>
</dbReference>
<gene>
    <name evidence="3" type="ORF">MEDL_12320</name>
</gene>
<dbReference type="EMBL" id="CAJPWZ010000649">
    <property type="protein sequence ID" value="CAG2197489.1"/>
    <property type="molecule type" value="Genomic_DNA"/>
</dbReference>
<dbReference type="CDD" id="cd19756">
    <property type="entry name" value="Bbox2"/>
    <property type="match status" value="1"/>
</dbReference>
<dbReference type="SUPFAM" id="SSF57845">
    <property type="entry name" value="B-box zinc-binding domain"/>
    <property type="match status" value="1"/>
</dbReference>
<reference evidence="3" key="1">
    <citation type="submission" date="2021-03" db="EMBL/GenBank/DDBJ databases">
        <authorList>
            <person name="Bekaert M."/>
        </authorList>
    </citation>
    <scope>NUCLEOTIDE SEQUENCE</scope>
</reference>